<evidence type="ECO:0000256" key="1">
    <source>
        <dbReference type="SAM" id="MobiDB-lite"/>
    </source>
</evidence>
<dbReference type="RefSeq" id="WP_376878872.1">
    <property type="nucleotide sequence ID" value="NZ_JBHUHP010000019.1"/>
</dbReference>
<organism evidence="3 4">
    <name type="scientific">Blastococcus deserti</name>
    <dbReference type="NCBI Taxonomy" id="2259033"/>
    <lineage>
        <taxon>Bacteria</taxon>
        <taxon>Bacillati</taxon>
        <taxon>Actinomycetota</taxon>
        <taxon>Actinomycetes</taxon>
        <taxon>Geodermatophilales</taxon>
        <taxon>Geodermatophilaceae</taxon>
        <taxon>Blastococcus</taxon>
    </lineage>
</organism>
<evidence type="ECO:0000259" key="2">
    <source>
        <dbReference type="Pfam" id="PF01370"/>
    </source>
</evidence>
<dbReference type="InterPro" id="IPR036291">
    <property type="entry name" value="NAD(P)-bd_dom_sf"/>
</dbReference>
<dbReference type="SUPFAM" id="SSF51735">
    <property type="entry name" value="NAD(P)-binding Rossmann-fold domains"/>
    <property type="match status" value="1"/>
</dbReference>
<protein>
    <submittedName>
        <fullName evidence="3">NAD-dependent epimerase/dehydratase family protein</fullName>
    </submittedName>
</protein>
<dbReference type="InterPro" id="IPR001509">
    <property type="entry name" value="Epimerase_deHydtase"/>
</dbReference>
<reference evidence="4" key="1">
    <citation type="journal article" date="2019" name="Int. J. Syst. Evol. Microbiol.">
        <title>The Global Catalogue of Microorganisms (GCM) 10K type strain sequencing project: providing services to taxonomists for standard genome sequencing and annotation.</title>
        <authorList>
            <consortium name="The Broad Institute Genomics Platform"/>
            <consortium name="The Broad Institute Genome Sequencing Center for Infectious Disease"/>
            <person name="Wu L."/>
            <person name="Ma J."/>
        </authorList>
    </citation>
    <scope>NUCLEOTIDE SEQUENCE [LARGE SCALE GENOMIC DNA]</scope>
    <source>
        <strain evidence="4">JCM 3338</strain>
    </source>
</reference>
<dbReference type="EMBL" id="JBHUHP010000019">
    <property type="protein sequence ID" value="MFD2093381.1"/>
    <property type="molecule type" value="Genomic_DNA"/>
</dbReference>
<dbReference type="PANTHER" id="PTHR43245">
    <property type="entry name" value="BIFUNCTIONAL POLYMYXIN RESISTANCE PROTEIN ARNA"/>
    <property type="match status" value="1"/>
</dbReference>
<dbReference type="PANTHER" id="PTHR43245:SF52">
    <property type="entry name" value="NAD-DEPENDENT EPIMERASE_DEHYDRATASE"/>
    <property type="match status" value="1"/>
</dbReference>
<feature type="region of interest" description="Disordered" evidence="1">
    <location>
        <begin position="1"/>
        <end position="31"/>
    </location>
</feature>
<evidence type="ECO:0000313" key="3">
    <source>
        <dbReference type="EMBL" id="MFD2093381.1"/>
    </source>
</evidence>
<comment type="caution">
    <text evidence="3">The sequence shown here is derived from an EMBL/GenBank/DDBJ whole genome shotgun (WGS) entry which is preliminary data.</text>
</comment>
<proteinExistence type="predicted"/>
<dbReference type="Proteomes" id="UP001597402">
    <property type="component" value="Unassembled WGS sequence"/>
</dbReference>
<dbReference type="Pfam" id="PF01370">
    <property type="entry name" value="Epimerase"/>
    <property type="match status" value="1"/>
</dbReference>
<name>A0ABW4XD80_9ACTN</name>
<feature type="domain" description="NAD-dependent epimerase/dehydratase" evidence="2">
    <location>
        <begin position="32"/>
        <end position="273"/>
    </location>
</feature>
<accession>A0ABW4XD80</accession>
<sequence length="360" mass="38491">MSPTERRDAGALGDGPRGAAEPPGAPDSGLTVAVTGPTGTFGSGLVPLLQDDDRIARVIGIARRPFDPAERGWTKMEYRQGDVRDPEALRAAFEGVDVVVHLAFLITGNASRGTTRSINVGGTLNVFRTAAAAGARRFVYASSVAAYGFHADNPPLIDEEWPTRPADRLFYAQEKAELEELLDREARKHPELALFLLRPPVVLGPNVVGRKDLLPGPLAPLGRALFSRPRRLPVPVPVLVPTFPLQFVHEEDVGRALVQCILGAGPPGAYNIAGDGVLTAADVAREFGALPIPLPAAPAQATARAFSRLPFLPPVAEWVEAASRPAIMDTTKAREKLGWRPRYTGLEALRDTLSRGGRPG</sequence>
<dbReference type="Gene3D" id="3.40.50.720">
    <property type="entry name" value="NAD(P)-binding Rossmann-like Domain"/>
    <property type="match status" value="1"/>
</dbReference>
<gene>
    <name evidence="3" type="ORF">ACFSHS_17620</name>
</gene>
<keyword evidence="4" id="KW-1185">Reference proteome</keyword>
<evidence type="ECO:0000313" key="4">
    <source>
        <dbReference type="Proteomes" id="UP001597402"/>
    </source>
</evidence>
<dbReference type="InterPro" id="IPR050177">
    <property type="entry name" value="Lipid_A_modif_metabolic_enz"/>
</dbReference>